<evidence type="ECO:0000256" key="1">
    <source>
        <dbReference type="ARBA" id="ARBA00004370"/>
    </source>
</evidence>
<name>A0A8S4SAN0_9NEOP</name>
<evidence type="ECO:0000256" key="4">
    <source>
        <dbReference type="ARBA" id="ARBA00013040"/>
    </source>
</evidence>
<dbReference type="Pfam" id="PF00328">
    <property type="entry name" value="His_Phos_2"/>
    <property type="match status" value="1"/>
</dbReference>
<sequence>MWKLLIFVSLPVLSSQSGQCYWNNQHPYPYYGSKTPYDSVRGDFRDVPEIKGNYKMQPDGPMTLKLLQNVAGYGRQRITYGGALLKSPRPETFKPFLECEPVSIWFMVRHGTRRPNTNDSKTMRKASFLRENIIQSHANGNVEMCAQDIEDLRNWNWNPKLDYKKSFLTSKGYQELFEFGHRFGQKYSSFLKEVHYSVIRPTSEQRTQGSVKAFLEGLQGINRSFVIENHIINDPVARPYRYCAKRGVQIINGTRLSFEIQRFQQTAEFKQVQENVQRRTGINIQLKPTSIMGMYDLCRFYRSYSALKRSPWCAVFSDHDLEILEYVEDLRHYFRNGFGDSLNPQTGAAGLKDLYEKFNASKSGHKSFTAYFTHDTMVDMIYSAMGLYEDYPKLSGFERIKDRKWRTSFLTPFAANFVAVLHRCPKIQNSTTNTYRIQFLVNEKEMHLCGDRFCSWKGFENTFQKFTNTTLDFCDDFTYVYK</sequence>
<feature type="chain" id="PRO_5035791097" description="Multiple inositol polyphosphate phosphatase 1" evidence="14">
    <location>
        <begin position="21"/>
        <end position="482"/>
    </location>
</feature>
<dbReference type="CDD" id="cd07061">
    <property type="entry name" value="HP_HAP_like"/>
    <property type="match status" value="1"/>
</dbReference>
<comment type="catalytic activity">
    <reaction evidence="11">
        <text>1D-myo-inositol 1,2,4,5,6-pentakisphosphate + H2O = 1D-myo-inositol 1,2,5,6-tetrakisphosphate + phosphate</text>
        <dbReference type="Rhea" id="RHEA:77115"/>
        <dbReference type="ChEBI" id="CHEBI:15377"/>
        <dbReference type="ChEBI" id="CHEBI:43474"/>
        <dbReference type="ChEBI" id="CHEBI:57798"/>
        <dbReference type="ChEBI" id="CHEBI:195535"/>
        <dbReference type="EC" id="3.1.3.62"/>
    </reaction>
    <physiologicalReaction direction="left-to-right" evidence="11">
        <dbReference type="Rhea" id="RHEA:77116"/>
    </physiologicalReaction>
</comment>
<reference evidence="15" key="1">
    <citation type="submission" date="2022-03" db="EMBL/GenBank/DDBJ databases">
        <authorList>
            <person name="Lindestad O."/>
        </authorList>
    </citation>
    <scope>NUCLEOTIDE SEQUENCE</scope>
</reference>
<feature type="signal peptide" evidence="14">
    <location>
        <begin position="1"/>
        <end position="20"/>
    </location>
</feature>
<evidence type="ECO:0000256" key="8">
    <source>
        <dbReference type="ARBA" id="ARBA00023136"/>
    </source>
</evidence>
<evidence type="ECO:0000256" key="9">
    <source>
        <dbReference type="ARBA" id="ARBA00031642"/>
    </source>
</evidence>
<dbReference type="InterPro" id="IPR029033">
    <property type="entry name" value="His_PPase_superfam"/>
</dbReference>
<dbReference type="GO" id="GO:0016020">
    <property type="term" value="C:membrane"/>
    <property type="evidence" value="ECO:0007669"/>
    <property type="project" value="UniProtKB-SubCell"/>
</dbReference>
<dbReference type="OrthoDB" id="6509975at2759"/>
<keyword evidence="8" id="KW-0472">Membrane</keyword>
<evidence type="ECO:0000256" key="3">
    <source>
        <dbReference type="ARBA" id="ARBA00012976"/>
    </source>
</evidence>
<accession>A0A8S4SAN0</accession>
<dbReference type="EC" id="3.1.3.62" evidence="4"/>
<keyword evidence="7" id="KW-0378">Hydrolase</keyword>
<protein>
    <recommendedName>
        <fullName evidence="5">Multiple inositol polyphosphate phosphatase 1</fullName>
        <ecNumber evidence="4">3.1.3.62</ecNumber>
        <ecNumber evidence="3">3.1.3.80</ecNumber>
    </recommendedName>
    <alternativeName>
        <fullName evidence="9">2,3-bisphosphoglycerate 3-phosphatase</fullName>
    </alternativeName>
</protein>
<dbReference type="GO" id="GO:0052745">
    <property type="term" value="F:inositol phosphate phosphatase activity"/>
    <property type="evidence" value="ECO:0007669"/>
    <property type="project" value="TreeGrafter"/>
</dbReference>
<dbReference type="AlphaFoldDB" id="A0A8S4SAN0"/>
<dbReference type="GO" id="GO:0034417">
    <property type="term" value="F:bisphosphoglycerate 3-phosphatase activity"/>
    <property type="evidence" value="ECO:0007669"/>
    <property type="project" value="UniProtKB-EC"/>
</dbReference>
<evidence type="ECO:0000256" key="2">
    <source>
        <dbReference type="ARBA" id="ARBA00008422"/>
    </source>
</evidence>
<evidence type="ECO:0000256" key="6">
    <source>
        <dbReference type="ARBA" id="ARBA00022729"/>
    </source>
</evidence>
<evidence type="ECO:0000256" key="10">
    <source>
        <dbReference type="ARBA" id="ARBA00043668"/>
    </source>
</evidence>
<gene>
    <name evidence="15" type="primary">jg7221</name>
    <name evidence="15" type="ORF">PAEG_LOCUS22742</name>
</gene>
<organism evidence="15 16">
    <name type="scientific">Pararge aegeria aegeria</name>
    <dbReference type="NCBI Taxonomy" id="348720"/>
    <lineage>
        <taxon>Eukaryota</taxon>
        <taxon>Metazoa</taxon>
        <taxon>Ecdysozoa</taxon>
        <taxon>Arthropoda</taxon>
        <taxon>Hexapoda</taxon>
        <taxon>Insecta</taxon>
        <taxon>Pterygota</taxon>
        <taxon>Neoptera</taxon>
        <taxon>Endopterygota</taxon>
        <taxon>Lepidoptera</taxon>
        <taxon>Glossata</taxon>
        <taxon>Ditrysia</taxon>
        <taxon>Papilionoidea</taxon>
        <taxon>Nymphalidae</taxon>
        <taxon>Satyrinae</taxon>
        <taxon>Satyrini</taxon>
        <taxon>Parargina</taxon>
        <taxon>Pararge</taxon>
    </lineage>
</organism>
<dbReference type="PANTHER" id="PTHR20963">
    <property type="entry name" value="MULTIPLE INOSITOL POLYPHOSPHATE PHOSPHATASE-RELATED"/>
    <property type="match status" value="1"/>
</dbReference>
<dbReference type="EC" id="3.1.3.80" evidence="3"/>
<dbReference type="SUPFAM" id="SSF53254">
    <property type="entry name" value="Phosphoglycerate mutase-like"/>
    <property type="match status" value="1"/>
</dbReference>
<comment type="catalytic activity">
    <reaction evidence="13">
        <text>(2R)-2,3-bisphosphoglycerate + H2O = (2R)-2-phosphoglycerate + phosphate</text>
        <dbReference type="Rhea" id="RHEA:27381"/>
        <dbReference type="ChEBI" id="CHEBI:15377"/>
        <dbReference type="ChEBI" id="CHEBI:43474"/>
        <dbReference type="ChEBI" id="CHEBI:58248"/>
        <dbReference type="ChEBI" id="CHEBI:58289"/>
        <dbReference type="EC" id="3.1.3.80"/>
    </reaction>
    <physiologicalReaction direction="left-to-right" evidence="13">
        <dbReference type="Rhea" id="RHEA:27382"/>
    </physiologicalReaction>
</comment>
<dbReference type="Gene3D" id="3.40.50.1240">
    <property type="entry name" value="Phosphoglycerate mutase-like"/>
    <property type="match status" value="1"/>
</dbReference>
<comment type="catalytic activity">
    <reaction evidence="12">
        <text>1D-myo-inositol hexakisphosphate + H2O = 1D-myo-inositol 1,2,4,5,6-pentakisphosphate + phosphate</text>
        <dbReference type="Rhea" id="RHEA:16989"/>
        <dbReference type="ChEBI" id="CHEBI:15377"/>
        <dbReference type="ChEBI" id="CHEBI:43474"/>
        <dbReference type="ChEBI" id="CHEBI:57798"/>
        <dbReference type="ChEBI" id="CHEBI:58130"/>
        <dbReference type="EC" id="3.1.3.62"/>
    </reaction>
    <physiologicalReaction direction="left-to-right" evidence="12">
        <dbReference type="Rhea" id="RHEA:16990"/>
    </physiologicalReaction>
</comment>
<keyword evidence="6 14" id="KW-0732">Signal</keyword>
<dbReference type="Proteomes" id="UP000838756">
    <property type="component" value="Unassembled WGS sequence"/>
</dbReference>
<comment type="subcellular location">
    <subcellularLocation>
        <location evidence="1">Membrane</location>
    </subcellularLocation>
</comment>
<keyword evidence="16" id="KW-1185">Reference proteome</keyword>
<evidence type="ECO:0000256" key="12">
    <source>
        <dbReference type="ARBA" id="ARBA00043691"/>
    </source>
</evidence>
<evidence type="ECO:0000256" key="14">
    <source>
        <dbReference type="SAM" id="SignalP"/>
    </source>
</evidence>
<evidence type="ECO:0000256" key="5">
    <source>
        <dbReference type="ARBA" id="ARBA00018097"/>
    </source>
</evidence>
<evidence type="ECO:0000313" key="16">
    <source>
        <dbReference type="Proteomes" id="UP000838756"/>
    </source>
</evidence>
<evidence type="ECO:0000256" key="11">
    <source>
        <dbReference type="ARBA" id="ARBA00043671"/>
    </source>
</evidence>
<evidence type="ECO:0000256" key="13">
    <source>
        <dbReference type="ARBA" id="ARBA00043832"/>
    </source>
</evidence>
<evidence type="ECO:0000313" key="15">
    <source>
        <dbReference type="EMBL" id="CAH2255047.1"/>
    </source>
</evidence>
<dbReference type="PROSITE" id="PS00778">
    <property type="entry name" value="HIS_ACID_PHOSPHAT_2"/>
    <property type="match status" value="1"/>
</dbReference>
<comment type="similarity">
    <text evidence="2">Belongs to the histidine acid phosphatase family. MINPP1 subfamily.</text>
</comment>
<dbReference type="InterPro" id="IPR000560">
    <property type="entry name" value="His_Pase_clade-2"/>
</dbReference>
<dbReference type="GO" id="GO:0003993">
    <property type="term" value="F:acid phosphatase activity"/>
    <property type="evidence" value="ECO:0007669"/>
    <property type="project" value="TreeGrafter"/>
</dbReference>
<dbReference type="PANTHER" id="PTHR20963:SF8">
    <property type="entry name" value="MULTIPLE INOSITOL POLYPHOSPHATE PHOSPHATASE 1"/>
    <property type="match status" value="1"/>
</dbReference>
<comment type="catalytic activity">
    <reaction evidence="10">
        <text>1D-myo-inositol 1,2,5,6-tetrakisphosphate + H2O = 1D-myo-inositol 1,2,6-trisphosphate + phosphate</text>
        <dbReference type="Rhea" id="RHEA:77119"/>
        <dbReference type="ChEBI" id="CHEBI:15377"/>
        <dbReference type="ChEBI" id="CHEBI:43474"/>
        <dbReference type="ChEBI" id="CHEBI:195535"/>
        <dbReference type="ChEBI" id="CHEBI:195537"/>
        <dbReference type="EC" id="3.1.3.62"/>
    </reaction>
    <physiologicalReaction direction="left-to-right" evidence="10">
        <dbReference type="Rhea" id="RHEA:77120"/>
    </physiologicalReaction>
</comment>
<evidence type="ECO:0000256" key="7">
    <source>
        <dbReference type="ARBA" id="ARBA00022801"/>
    </source>
</evidence>
<proteinExistence type="inferred from homology"/>
<dbReference type="InterPro" id="IPR033379">
    <property type="entry name" value="Acid_Pase_AS"/>
</dbReference>
<dbReference type="EMBL" id="CAKXAJ010026089">
    <property type="protein sequence ID" value="CAH2255047.1"/>
    <property type="molecule type" value="Genomic_DNA"/>
</dbReference>
<comment type="caution">
    <text evidence="15">The sequence shown here is derived from an EMBL/GenBank/DDBJ whole genome shotgun (WGS) entry which is preliminary data.</text>
</comment>